<dbReference type="RefSeq" id="XP_066931272.1">
    <property type="nucleotide sequence ID" value="XM_067075171.1"/>
</dbReference>
<proteinExistence type="inferred from homology"/>
<evidence type="ECO:0000256" key="10">
    <source>
        <dbReference type="ARBA" id="ARBA00022843"/>
    </source>
</evidence>
<evidence type="ECO:0000256" key="18">
    <source>
        <dbReference type="ARBA" id="ARBA00023187"/>
    </source>
</evidence>
<feature type="compositionally biased region" description="Basic and acidic residues" evidence="21">
    <location>
        <begin position="31"/>
        <end position="40"/>
    </location>
</feature>
<evidence type="ECO:0000256" key="17">
    <source>
        <dbReference type="ARBA" id="ARBA00023163"/>
    </source>
</evidence>
<feature type="region of interest" description="Disordered" evidence="21">
    <location>
        <begin position="307"/>
        <end position="431"/>
    </location>
</feature>
<keyword evidence="17" id="KW-0804">Transcription</keyword>
<dbReference type="InterPro" id="IPR039853">
    <property type="entry name" value="Pinin"/>
</dbReference>
<dbReference type="Pfam" id="PF04697">
    <property type="entry name" value="Pinin_SDK_N"/>
    <property type="match status" value="1"/>
</dbReference>
<keyword evidence="15" id="KW-0238">DNA-binding</keyword>
<feature type="region of interest" description="Disordered" evidence="21">
    <location>
        <begin position="460"/>
        <end position="486"/>
    </location>
</feature>
<feature type="compositionally biased region" description="Basic and acidic residues" evidence="21">
    <location>
        <begin position="385"/>
        <end position="416"/>
    </location>
</feature>
<keyword evidence="11" id="KW-0965">Cell junction</keyword>
<dbReference type="InterPro" id="IPR006787">
    <property type="entry name" value="Pinin_SDK_N"/>
</dbReference>
<evidence type="ECO:0000256" key="9">
    <source>
        <dbReference type="ARBA" id="ARBA00022728"/>
    </source>
</evidence>
<evidence type="ECO:0000256" key="20">
    <source>
        <dbReference type="ARBA" id="ARBA00025916"/>
    </source>
</evidence>
<evidence type="ECO:0000256" key="11">
    <source>
        <dbReference type="ARBA" id="ARBA00022949"/>
    </source>
</evidence>
<evidence type="ECO:0000259" key="23">
    <source>
        <dbReference type="Pfam" id="PF04697"/>
    </source>
</evidence>
<feature type="compositionally biased region" description="Basic and acidic residues" evidence="21">
    <location>
        <begin position="64"/>
        <end position="75"/>
    </location>
</feature>
<evidence type="ECO:0000256" key="4">
    <source>
        <dbReference type="ARBA" id="ARBA00020056"/>
    </source>
</evidence>
<comment type="subunit">
    <text evidence="20">Found in a mRNA splicing-dependent exon junction complex (EJC). Found in a complex with SR proteins. Found in a mRNP complex with RNPS1. Component of the PSAP complex consisting of RNPS1, SAP18 and PNN. Interacts with PNISR, CTBP1, CTBP2, KRT8, KRT18, KRT19, PS1D/PNO40, PPIG, RNPS1, SFRS4 and SRRM2. Identified in the spliceosome C complex.</text>
</comment>
<feature type="domain" description="Pinin/SDK/MemA protein" evidence="22">
    <location>
        <begin position="129"/>
        <end position="250"/>
    </location>
</feature>
<feature type="compositionally biased region" description="Basic and acidic residues" evidence="21">
    <location>
        <begin position="336"/>
        <end position="347"/>
    </location>
</feature>
<comment type="subcellular location">
    <subcellularLocation>
        <location evidence="2">Cell junction</location>
        <location evidence="2">Desmosome</location>
    </subcellularLocation>
    <subcellularLocation>
        <location evidence="1">Nucleus speckle</location>
    </subcellularLocation>
</comment>
<keyword evidence="5" id="KW-0488">Methylation</keyword>
<dbReference type="PANTHER" id="PTHR12707:SF0">
    <property type="entry name" value="PININ"/>
    <property type="match status" value="1"/>
</dbReference>
<keyword evidence="13" id="KW-0805">Transcription regulation</keyword>
<evidence type="ECO:0000256" key="19">
    <source>
        <dbReference type="ARBA" id="ARBA00023242"/>
    </source>
</evidence>
<keyword evidence="7" id="KW-0597">Phosphoprotein</keyword>
<evidence type="ECO:0000256" key="12">
    <source>
        <dbReference type="ARBA" id="ARBA00022990"/>
    </source>
</evidence>
<keyword evidence="18" id="KW-0508">mRNA splicing</keyword>
<evidence type="ECO:0000256" key="8">
    <source>
        <dbReference type="ARBA" id="ARBA00022664"/>
    </source>
</evidence>
<dbReference type="Pfam" id="PF04696">
    <property type="entry name" value="Pinin_SDK_memA"/>
    <property type="match status" value="1"/>
</dbReference>
<dbReference type="InterPro" id="IPR006786">
    <property type="entry name" value="Pinin_SDK_MemA"/>
</dbReference>
<dbReference type="GO" id="GO:0006397">
    <property type="term" value="P:mRNA processing"/>
    <property type="evidence" value="ECO:0007669"/>
    <property type="project" value="UniProtKB-KW"/>
</dbReference>
<evidence type="ECO:0000256" key="3">
    <source>
        <dbReference type="ARBA" id="ARBA00010386"/>
    </source>
</evidence>
<name>A0A7M5WVV1_9CNID</name>
<evidence type="ECO:0000256" key="13">
    <source>
        <dbReference type="ARBA" id="ARBA00023015"/>
    </source>
</evidence>
<dbReference type="EnsemblMetazoa" id="CLYHEMT013966.1">
    <property type="protein sequence ID" value="CLYHEMP013966.1"/>
    <property type="gene ID" value="CLYHEMG013966"/>
</dbReference>
<feature type="compositionally biased region" description="Basic and acidic residues" evidence="21">
    <location>
        <begin position="315"/>
        <end position="329"/>
    </location>
</feature>
<sequence length="509" mass="58458">MSADALLKLQSERDALKENLDGVNQNIKKLTGRDPHENRRLSATSQRRFQLKRTSLGSSSNDQPPEKRAAGERRRLSTVSSVVAQKNKKLDSEGEEEDEEKKPAIHSSVVATGKPVEVPKRPMMQDKASVNRNRRMLGVLMGTLRQFKRESQIKSEQESKREEKLTKVEEQVKKEQEDAQNEKRELFETRRNKQEELRKLEFKIDMTELNVELKKHYDSFQGLIQLRSTPRLFYKPAKHNEKTRKLLEETKVQLTESLEQRLKEIEMCTEEDIVTARSSSQSSTHKRRESRVSKDVVVIEPVQTKRDLFEEDQDNDIREREADSKEGRRLSTNSKNGDEKIDKPKVVDDDDDDDVVFVEKKEPKRKSSSSETPAKVMNGSVYQKKAGEEPLLTRRKVTEPVKDKRETGGRKARKEEDDVQTINTNTSQDSRRVVSQCVGSVDGGSATTSFEVTDERVVKFGGGSGRRTDDDSDREEEEVMKEEHTDDDVNIYEDVPQDLDLFQGDDADM</sequence>
<dbReference type="GO" id="GO:0016607">
    <property type="term" value="C:nuclear speck"/>
    <property type="evidence" value="ECO:0007669"/>
    <property type="project" value="UniProtKB-SubCell"/>
</dbReference>
<evidence type="ECO:0000259" key="22">
    <source>
        <dbReference type="Pfam" id="PF04696"/>
    </source>
</evidence>
<evidence type="ECO:0000256" key="6">
    <source>
        <dbReference type="ARBA" id="ARBA00022499"/>
    </source>
</evidence>
<dbReference type="Proteomes" id="UP000594262">
    <property type="component" value="Unplaced"/>
</dbReference>
<feature type="compositionally biased region" description="Polar residues" evidence="21">
    <location>
        <begin position="41"/>
        <end position="63"/>
    </location>
</feature>
<feature type="region of interest" description="Disordered" evidence="21">
    <location>
        <begin position="26"/>
        <end position="134"/>
    </location>
</feature>
<evidence type="ECO:0000256" key="16">
    <source>
        <dbReference type="ARBA" id="ARBA00023159"/>
    </source>
</evidence>
<evidence type="ECO:0000256" key="5">
    <source>
        <dbReference type="ARBA" id="ARBA00022481"/>
    </source>
</evidence>
<evidence type="ECO:0000256" key="15">
    <source>
        <dbReference type="ARBA" id="ARBA00023125"/>
    </source>
</evidence>
<keyword evidence="12" id="KW-0007">Acetylation</keyword>
<dbReference type="PANTHER" id="PTHR12707">
    <property type="entry name" value="PINN"/>
    <property type="match status" value="1"/>
</dbReference>
<feature type="domain" description="Pinin/SDK" evidence="23">
    <location>
        <begin position="7"/>
        <end position="126"/>
    </location>
</feature>
<evidence type="ECO:0000256" key="14">
    <source>
        <dbReference type="ARBA" id="ARBA00023054"/>
    </source>
</evidence>
<evidence type="ECO:0000313" key="25">
    <source>
        <dbReference type="Proteomes" id="UP000594262"/>
    </source>
</evidence>
<keyword evidence="10" id="KW-0832">Ubl conjugation</keyword>
<evidence type="ECO:0000256" key="1">
    <source>
        <dbReference type="ARBA" id="ARBA00004324"/>
    </source>
</evidence>
<evidence type="ECO:0000256" key="7">
    <source>
        <dbReference type="ARBA" id="ARBA00022553"/>
    </source>
</evidence>
<dbReference type="GO" id="GO:0008380">
    <property type="term" value="P:RNA splicing"/>
    <property type="evidence" value="ECO:0007669"/>
    <property type="project" value="UniProtKB-KW"/>
</dbReference>
<protein>
    <recommendedName>
        <fullName evidence="4">Pinin</fullName>
    </recommendedName>
</protein>
<organism evidence="24 25">
    <name type="scientific">Clytia hemisphaerica</name>
    <dbReference type="NCBI Taxonomy" id="252671"/>
    <lineage>
        <taxon>Eukaryota</taxon>
        <taxon>Metazoa</taxon>
        <taxon>Cnidaria</taxon>
        <taxon>Hydrozoa</taxon>
        <taxon>Hydroidolina</taxon>
        <taxon>Leptothecata</taxon>
        <taxon>Obeliida</taxon>
        <taxon>Clytiidae</taxon>
        <taxon>Clytia</taxon>
    </lineage>
</organism>
<evidence type="ECO:0000256" key="21">
    <source>
        <dbReference type="SAM" id="MobiDB-lite"/>
    </source>
</evidence>
<dbReference type="OrthoDB" id="330772at2759"/>
<keyword evidence="14" id="KW-0175">Coiled coil</keyword>
<keyword evidence="9" id="KW-0747">Spliceosome</keyword>
<keyword evidence="8" id="KW-0507">mRNA processing</keyword>
<keyword evidence="19" id="KW-0539">Nucleus</keyword>
<keyword evidence="25" id="KW-1185">Reference proteome</keyword>
<dbReference type="GeneID" id="136818980"/>
<evidence type="ECO:0000256" key="2">
    <source>
        <dbReference type="ARBA" id="ARBA00004568"/>
    </source>
</evidence>
<evidence type="ECO:0000313" key="24">
    <source>
        <dbReference type="EnsemblMetazoa" id="CLYHEMP013966.1"/>
    </source>
</evidence>
<keyword evidence="6" id="KW-1017">Isopeptide bond</keyword>
<reference evidence="24" key="1">
    <citation type="submission" date="2021-01" db="UniProtKB">
        <authorList>
            <consortium name="EnsemblMetazoa"/>
        </authorList>
    </citation>
    <scope>IDENTIFICATION</scope>
</reference>
<dbReference type="GO" id="GO:0030057">
    <property type="term" value="C:desmosome"/>
    <property type="evidence" value="ECO:0007669"/>
    <property type="project" value="UniProtKB-SubCell"/>
</dbReference>
<feature type="compositionally biased region" description="Acidic residues" evidence="21">
    <location>
        <begin position="470"/>
        <end position="486"/>
    </location>
</feature>
<feature type="region of interest" description="Disordered" evidence="21">
    <location>
        <begin position="273"/>
        <end position="293"/>
    </location>
</feature>
<comment type="similarity">
    <text evidence="3">Belongs to the pinin family.</text>
</comment>
<dbReference type="AlphaFoldDB" id="A0A7M5WVV1"/>
<accession>A0A7M5WVV1</accession>
<dbReference type="GO" id="GO:0003677">
    <property type="term" value="F:DNA binding"/>
    <property type="evidence" value="ECO:0007669"/>
    <property type="project" value="UniProtKB-KW"/>
</dbReference>
<feature type="region of interest" description="Disordered" evidence="21">
    <location>
        <begin position="148"/>
        <end position="190"/>
    </location>
</feature>
<keyword evidence="16" id="KW-0010">Activator</keyword>
<dbReference type="GO" id="GO:0071013">
    <property type="term" value="C:catalytic step 2 spliceosome"/>
    <property type="evidence" value="ECO:0007669"/>
    <property type="project" value="TreeGrafter"/>
</dbReference>